<protein>
    <recommendedName>
        <fullName evidence="3">Helix-turn-helix domain-containing protein</fullName>
    </recommendedName>
</protein>
<dbReference type="PANTHER" id="PTHR40730">
    <property type="entry name" value="TRANSCRIPTIONAL REGULATOR PROTEIN-LIKE PROTEIN"/>
    <property type="match status" value="1"/>
</dbReference>
<name>A0A8T4C7C1_9ARCH</name>
<dbReference type="EMBL" id="VGJJ01000032">
    <property type="protein sequence ID" value="MBM3282436.1"/>
    <property type="molecule type" value="Genomic_DNA"/>
</dbReference>
<dbReference type="AlphaFoldDB" id="A0A8T4C7C1"/>
<evidence type="ECO:0008006" key="3">
    <source>
        <dbReference type="Google" id="ProtNLM"/>
    </source>
</evidence>
<dbReference type="PANTHER" id="PTHR40730:SF4">
    <property type="entry name" value="TRANSCRIPTIONAL REGULATOR"/>
    <property type="match status" value="1"/>
</dbReference>
<dbReference type="GO" id="GO:0003677">
    <property type="term" value="F:DNA binding"/>
    <property type="evidence" value="ECO:0007669"/>
    <property type="project" value="InterPro"/>
</dbReference>
<organism evidence="1 2">
    <name type="scientific">Candidatus Iainarchaeum sp</name>
    <dbReference type="NCBI Taxonomy" id="3101447"/>
    <lineage>
        <taxon>Archaea</taxon>
        <taxon>Candidatus Iainarchaeota</taxon>
        <taxon>Candidatus Iainarchaeia</taxon>
        <taxon>Candidatus Iainarchaeales</taxon>
        <taxon>Candidatus Iainarchaeaceae</taxon>
        <taxon>Candidatus Iainarchaeum</taxon>
    </lineage>
</organism>
<dbReference type="CDD" id="cd00093">
    <property type="entry name" value="HTH_XRE"/>
    <property type="match status" value="1"/>
</dbReference>
<dbReference type="Proteomes" id="UP000774699">
    <property type="component" value="Unassembled WGS sequence"/>
</dbReference>
<evidence type="ECO:0000313" key="2">
    <source>
        <dbReference type="Proteomes" id="UP000774699"/>
    </source>
</evidence>
<comment type="caution">
    <text evidence="1">The sequence shown here is derived from an EMBL/GenBank/DDBJ whole genome shotgun (WGS) entry which is preliminary data.</text>
</comment>
<gene>
    <name evidence="1" type="ORF">FJY86_03815</name>
</gene>
<evidence type="ECO:0000313" key="1">
    <source>
        <dbReference type="EMBL" id="MBM3282436.1"/>
    </source>
</evidence>
<sequence>MPRLSLLQPQEIEVFFILPALRRDLAKTMKEPFLHLDQKSIAKRLGITEPAVSQYLNNKRATKVVFSPHVHGLIRAAAPKIVDDVSLIRETQFLLSAAREELVACKVHEELVPALKGCKACHEAKGPTVFSVK</sequence>
<dbReference type="InterPro" id="IPR001387">
    <property type="entry name" value="Cro/C1-type_HTH"/>
</dbReference>
<dbReference type="InterPro" id="IPR010982">
    <property type="entry name" value="Lambda_DNA-bd_dom_sf"/>
</dbReference>
<proteinExistence type="predicted"/>
<dbReference type="Gene3D" id="1.10.260.40">
    <property type="entry name" value="lambda repressor-like DNA-binding domains"/>
    <property type="match status" value="1"/>
</dbReference>
<dbReference type="SUPFAM" id="SSF47413">
    <property type="entry name" value="lambda repressor-like DNA-binding domains"/>
    <property type="match status" value="1"/>
</dbReference>
<reference evidence="1" key="1">
    <citation type="submission" date="2019-03" db="EMBL/GenBank/DDBJ databases">
        <title>Lake Tanganyika Metagenome-Assembled Genomes (MAGs).</title>
        <authorList>
            <person name="Tran P."/>
        </authorList>
    </citation>
    <scope>NUCLEOTIDE SEQUENCE</scope>
    <source>
        <strain evidence="1">M_DeepCast_50m_m2_156</strain>
    </source>
</reference>
<accession>A0A8T4C7C1</accession>